<name>A0A9P5S664_9FUNG</name>
<comment type="caution">
    <text evidence="2">The sequence shown here is derived from an EMBL/GenBank/DDBJ whole genome shotgun (WGS) entry which is preliminary data.</text>
</comment>
<protein>
    <submittedName>
        <fullName evidence="2">Uncharacterized protein</fullName>
    </submittedName>
</protein>
<feature type="region of interest" description="Disordered" evidence="1">
    <location>
        <begin position="62"/>
        <end position="147"/>
    </location>
</feature>
<dbReference type="AlphaFoldDB" id="A0A9P5S664"/>
<organism evidence="2 3">
    <name type="scientific">Linnemannia schmuckeri</name>
    <dbReference type="NCBI Taxonomy" id="64567"/>
    <lineage>
        <taxon>Eukaryota</taxon>
        <taxon>Fungi</taxon>
        <taxon>Fungi incertae sedis</taxon>
        <taxon>Mucoromycota</taxon>
        <taxon>Mortierellomycotina</taxon>
        <taxon>Mortierellomycetes</taxon>
        <taxon>Mortierellales</taxon>
        <taxon>Mortierellaceae</taxon>
        <taxon>Linnemannia</taxon>
    </lineage>
</organism>
<reference evidence="2" key="1">
    <citation type="journal article" date="2020" name="Fungal Divers.">
        <title>Resolving the Mortierellaceae phylogeny through synthesis of multi-gene phylogenetics and phylogenomics.</title>
        <authorList>
            <person name="Vandepol N."/>
            <person name="Liber J."/>
            <person name="Desiro A."/>
            <person name="Na H."/>
            <person name="Kennedy M."/>
            <person name="Barry K."/>
            <person name="Grigoriev I.V."/>
            <person name="Miller A.N."/>
            <person name="O'Donnell K."/>
            <person name="Stajich J.E."/>
            <person name="Bonito G."/>
        </authorList>
    </citation>
    <scope>NUCLEOTIDE SEQUENCE</scope>
    <source>
        <strain evidence="2">NRRL 6426</strain>
    </source>
</reference>
<feature type="compositionally biased region" description="Low complexity" evidence="1">
    <location>
        <begin position="113"/>
        <end position="137"/>
    </location>
</feature>
<evidence type="ECO:0000313" key="3">
    <source>
        <dbReference type="Proteomes" id="UP000748756"/>
    </source>
</evidence>
<dbReference type="OrthoDB" id="2419188at2759"/>
<accession>A0A9P5S664</accession>
<evidence type="ECO:0000256" key="1">
    <source>
        <dbReference type="SAM" id="MobiDB-lite"/>
    </source>
</evidence>
<keyword evidence="3" id="KW-1185">Reference proteome</keyword>
<dbReference type="EMBL" id="JAAAUQ010000044">
    <property type="protein sequence ID" value="KAF9155947.1"/>
    <property type="molecule type" value="Genomic_DNA"/>
</dbReference>
<proteinExistence type="predicted"/>
<feature type="compositionally biased region" description="Basic and acidic residues" evidence="1">
    <location>
        <begin position="138"/>
        <end position="147"/>
    </location>
</feature>
<sequence length="147" mass="16138">MECLRNLPSKTNAFQTAIYERVRTEHSHSHNKPFFATSGQVPTQILPSSDENLILAVIRQKNKVPKSTDEHPKRPTTPEQVAEDTVMEEDTRSAQQQQPTSPPPRLYKRPRIALSNAAAAAAAANRTTNSSSSAAATYDRHSSASLS</sequence>
<evidence type="ECO:0000313" key="2">
    <source>
        <dbReference type="EMBL" id="KAF9155947.1"/>
    </source>
</evidence>
<dbReference type="Proteomes" id="UP000748756">
    <property type="component" value="Unassembled WGS sequence"/>
</dbReference>
<gene>
    <name evidence="2" type="ORF">BG015_007978</name>
</gene>